<proteinExistence type="predicted"/>
<dbReference type="AlphaFoldDB" id="A0A4C1YPF8"/>
<feature type="region of interest" description="Disordered" evidence="1">
    <location>
        <begin position="45"/>
        <end position="70"/>
    </location>
</feature>
<comment type="caution">
    <text evidence="2">The sequence shown here is derived from an EMBL/GenBank/DDBJ whole genome shotgun (WGS) entry which is preliminary data.</text>
</comment>
<evidence type="ECO:0000313" key="2">
    <source>
        <dbReference type="EMBL" id="GBP76277.1"/>
    </source>
</evidence>
<feature type="compositionally biased region" description="Basic and acidic residues" evidence="1">
    <location>
        <begin position="49"/>
        <end position="69"/>
    </location>
</feature>
<feature type="region of interest" description="Disordered" evidence="1">
    <location>
        <begin position="1"/>
        <end position="22"/>
    </location>
</feature>
<organism evidence="2 3">
    <name type="scientific">Eumeta variegata</name>
    <name type="common">Bagworm moth</name>
    <name type="synonym">Eumeta japonica</name>
    <dbReference type="NCBI Taxonomy" id="151549"/>
    <lineage>
        <taxon>Eukaryota</taxon>
        <taxon>Metazoa</taxon>
        <taxon>Ecdysozoa</taxon>
        <taxon>Arthropoda</taxon>
        <taxon>Hexapoda</taxon>
        <taxon>Insecta</taxon>
        <taxon>Pterygota</taxon>
        <taxon>Neoptera</taxon>
        <taxon>Endopterygota</taxon>
        <taxon>Lepidoptera</taxon>
        <taxon>Glossata</taxon>
        <taxon>Ditrysia</taxon>
        <taxon>Tineoidea</taxon>
        <taxon>Psychidae</taxon>
        <taxon>Oiketicinae</taxon>
        <taxon>Eumeta</taxon>
    </lineage>
</organism>
<accession>A0A4C1YPF8</accession>
<evidence type="ECO:0000313" key="3">
    <source>
        <dbReference type="Proteomes" id="UP000299102"/>
    </source>
</evidence>
<evidence type="ECO:0000256" key="1">
    <source>
        <dbReference type="SAM" id="MobiDB-lite"/>
    </source>
</evidence>
<sequence length="130" mass="14504">MTRTPPPEIANRPAGTKPASVSPTLCYPWLHIIISRRIPPYRQVAYRPSGRDREAQGYTERGRVQRPPDDIIEGTATATREYIRAALTTQPVIAIERMHKCGTQPLELNRIATLKESSSSNAPKLDEVNA</sequence>
<reference evidence="2 3" key="1">
    <citation type="journal article" date="2019" name="Commun. Biol.">
        <title>The bagworm genome reveals a unique fibroin gene that provides high tensile strength.</title>
        <authorList>
            <person name="Kono N."/>
            <person name="Nakamura H."/>
            <person name="Ohtoshi R."/>
            <person name="Tomita M."/>
            <person name="Numata K."/>
            <person name="Arakawa K."/>
        </authorList>
    </citation>
    <scope>NUCLEOTIDE SEQUENCE [LARGE SCALE GENOMIC DNA]</scope>
</reference>
<gene>
    <name evidence="2" type="ORF">EVAR_54964_1</name>
</gene>
<keyword evidence="3" id="KW-1185">Reference proteome</keyword>
<protein>
    <submittedName>
        <fullName evidence="2">Uncharacterized protein</fullName>
    </submittedName>
</protein>
<dbReference type="Proteomes" id="UP000299102">
    <property type="component" value="Unassembled WGS sequence"/>
</dbReference>
<name>A0A4C1YPF8_EUMVA</name>
<dbReference type="EMBL" id="BGZK01001284">
    <property type="protein sequence ID" value="GBP76277.1"/>
    <property type="molecule type" value="Genomic_DNA"/>
</dbReference>